<name>A0A3M7TQ18_9BACI</name>
<feature type="transmembrane region" description="Helical" evidence="1">
    <location>
        <begin position="166"/>
        <end position="184"/>
    </location>
</feature>
<feature type="transmembrane region" description="Helical" evidence="1">
    <location>
        <begin position="189"/>
        <end position="206"/>
    </location>
</feature>
<feature type="transmembrane region" description="Helical" evidence="1">
    <location>
        <begin position="117"/>
        <end position="139"/>
    </location>
</feature>
<feature type="transmembrane region" description="Helical" evidence="1">
    <location>
        <begin position="35"/>
        <end position="59"/>
    </location>
</feature>
<dbReference type="AlphaFoldDB" id="A0A3M7TQ18"/>
<evidence type="ECO:0000256" key="1">
    <source>
        <dbReference type="SAM" id="Phobius"/>
    </source>
</evidence>
<reference evidence="2 3" key="1">
    <citation type="submission" date="2018-10" db="EMBL/GenBank/DDBJ databases">
        <title>Bacillus Keqinensis sp. nov., a moderately halophilic bacterium isolated from a saline-alkaline lake.</title>
        <authorList>
            <person name="Wang H."/>
        </authorList>
    </citation>
    <scope>NUCLEOTIDE SEQUENCE [LARGE SCALE GENOMIC DNA]</scope>
    <source>
        <strain evidence="2 3">KQ-3</strain>
    </source>
</reference>
<organism evidence="2 3">
    <name type="scientific">Alteribacter keqinensis</name>
    <dbReference type="NCBI Taxonomy" id="2483800"/>
    <lineage>
        <taxon>Bacteria</taxon>
        <taxon>Bacillati</taxon>
        <taxon>Bacillota</taxon>
        <taxon>Bacilli</taxon>
        <taxon>Bacillales</taxon>
        <taxon>Bacillaceae</taxon>
        <taxon>Alteribacter</taxon>
    </lineage>
</organism>
<feature type="transmembrane region" description="Helical" evidence="1">
    <location>
        <begin position="79"/>
        <end position="96"/>
    </location>
</feature>
<comment type="caution">
    <text evidence="2">The sequence shown here is derived from an EMBL/GenBank/DDBJ whole genome shotgun (WGS) entry which is preliminary data.</text>
</comment>
<protein>
    <recommendedName>
        <fullName evidence="4">Oligosaccharide repeat unit polymerase</fullName>
    </recommendedName>
</protein>
<evidence type="ECO:0008006" key="4">
    <source>
        <dbReference type="Google" id="ProtNLM"/>
    </source>
</evidence>
<feature type="transmembrane region" description="Helical" evidence="1">
    <location>
        <begin position="212"/>
        <end position="230"/>
    </location>
</feature>
<keyword evidence="1" id="KW-1133">Transmembrane helix</keyword>
<feature type="transmembrane region" description="Helical" evidence="1">
    <location>
        <begin position="384"/>
        <end position="413"/>
    </location>
</feature>
<feature type="transmembrane region" description="Helical" evidence="1">
    <location>
        <begin position="6"/>
        <end position="23"/>
    </location>
</feature>
<dbReference type="OrthoDB" id="2965492at2"/>
<dbReference type="Proteomes" id="UP000278746">
    <property type="component" value="Unassembled WGS sequence"/>
</dbReference>
<feature type="transmembrane region" description="Helical" evidence="1">
    <location>
        <begin position="237"/>
        <end position="257"/>
    </location>
</feature>
<gene>
    <name evidence="2" type="ORF">EBO34_13540</name>
</gene>
<sequence>MIGIFYYFTLVVMLIYSVFLLFRSMNLILNGYYRVIYFIVIIFYIFFVVPSIMNVVFGVPEYSSQPAFSGLHEDFLVSGIYNLYIIYISFIFHIFGKNSNISSYKLSIYKVGGSKGLYLLSILVAVLFLFSPVLLLLFAPDPSVYLNYGVSTRGLLDGESQDFHNTINLFTRIASFSALFFIFIIRKHLIQLIIILSPYLFIIFWLNGKRSIVISFLLLLIIILIMKGMLKGLKGVVVGVGILIICISFFFGYQQIIDNLISYDLDRDHYQDYRVNFGRDDVTKLTILSELDDNRQILEKRGQSFIFYLTIFVPRELWNEKPLPYAQYMTSAIFNTEPRLWGWGMTTSVLEEFIANLGFIGGIIAPFSIITLARIGDRASNSLLFLFTILITIFFLTVHLSSFFVLFVIWAVWALKDHFKNKVKIVA</sequence>
<evidence type="ECO:0000313" key="2">
    <source>
        <dbReference type="EMBL" id="RNA67734.1"/>
    </source>
</evidence>
<keyword evidence="1" id="KW-0812">Transmembrane</keyword>
<feature type="transmembrane region" description="Helical" evidence="1">
    <location>
        <begin position="353"/>
        <end position="372"/>
    </location>
</feature>
<keyword evidence="1" id="KW-0472">Membrane</keyword>
<keyword evidence="3" id="KW-1185">Reference proteome</keyword>
<evidence type="ECO:0000313" key="3">
    <source>
        <dbReference type="Proteomes" id="UP000278746"/>
    </source>
</evidence>
<dbReference type="RefSeq" id="WP_122899433.1">
    <property type="nucleotide sequence ID" value="NZ_RHIB01000002.1"/>
</dbReference>
<accession>A0A3M7TQ18</accession>
<dbReference type="EMBL" id="RHIB01000002">
    <property type="protein sequence ID" value="RNA67734.1"/>
    <property type="molecule type" value="Genomic_DNA"/>
</dbReference>
<proteinExistence type="predicted"/>